<dbReference type="WBParaSite" id="nRc.2.0.1.t05650-RA">
    <property type="protein sequence ID" value="nRc.2.0.1.t05650-RA"/>
    <property type="gene ID" value="nRc.2.0.1.g05650"/>
</dbReference>
<dbReference type="AlphaFoldDB" id="A0A915HV41"/>
<evidence type="ECO:0000313" key="1">
    <source>
        <dbReference type="Proteomes" id="UP000887565"/>
    </source>
</evidence>
<protein>
    <submittedName>
        <fullName evidence="2">Uncharacterized protein</fullName>
    </submittedName>
</protein>
<reference evidence="2" key="1">
    <citation type="submission" date="2022-11" db="UniProtKB">
        <authorList>
            <consortium name="WormBaseParasite"/>
        </authorList>
    </citation>
    <scope>IDENTIFICATION</scope>
</reference>
<proteinExistence type="predicted"/>
<accession>A0A915HV41</accession>
<name>A0A915HV41_ROMCU</name>
<evidence type="ECO:0000313" key="2">
    <source>
        <dbReference type="WBParaSite" id="nRc.2.0.1.t05650-RA"/>
    </source>
</evidence>
<organism evidence="1 2">
    <name type="scientific">Romanomermis culicivorax</name>
    <name type="common">Nematode worm</name>
    <dbReference type="NCBI Taxonomy" id="13658"/>
    <lineage>
        <taxon>Eukaryota</taxon>
        <taxon>Metazoa</taxon>
        <taxon>Ecdysozoa</taxon>
        <taxon>Nematoda</taxon>
        <taxon>Enoplea</taxon>
        <taxon>Dorylaimia</taxon>
        <taxon>Mermithida</taxon>
        <taxon>Mermithoidea</taxon>
        <taxon>Mermithidae</taxon>
        <taxon>Romanomermis</taxon>
    </lineage>
</organism>
<dbReference type="Proteomes" id="UP000887565">
    <property type="component" value="Unplaced"/>
</dbReference>
<keyword evidence="1" id="KW-1185">Reference proteome</keyword>
<sequence length="64" mass="7476">MMCLPNEFFAFVSCLMYMTENSSIKYETSVTTRVIIYHIKPGMFRSSKSETLDSSYDRKQESTN</sequence>